<accession>A0AAN5CHK1</accession>
<protein>
    <submittedName>
        <fullName evidence="1">Uncharacterized protein</fullName>
    </submittedName>
</protein>
<evidence type="ECO:0000313" key="2">
    <source>
        <dbReference type="Proteomes" id="UP001328107"/>
    </source>
</evidence>
<organism evidence="1 2">
    <name type="scientific">Pristionchus mayeri</name>
    <dbReference type="NCBI Taxonomy" id="1317129"/>
    <lineage>
        <taxon>Eukaryota</taxon>
        <taxon>Metazoa</taxon>
        <taxon>Ecdysozoa</taxon>
        <taxon>Nematoda</taxon>
        <taxon>Chromadorea</taxon>
        <taxon>Rhabditida</taxon>
        <taxon>Rhabditina</taxon>
        <taxon>Diplogasteromorpha</taxon>
        <taxon>Diplogasteroidea</taxon>
        <taxon>Neodiplogasteridae</taxon>
        <taxon>Pristionchus</taxon>
    </lineage>
</organism>
<keyword evidence="2" id="KW-1185">Reference proteome</keyword>
<dbReference type="EMBL" id="BTRK01000003">
    <property type="protein sequence ID" value="GMR44541.1"/>
    <property type="molecule type" value="Genomic_DNA"/>
</dbReference>
<feature type="non-terminal residue" evidence="1">
    <location>
        <position position="112"/>
    </location>
</feature>
<name>A0AAN5CHK1_9BILA</name>
<proteinExistence type="predicted"/>
<comment type="caution">
    <text evidence="1">The sequence shown here is derived from an EMBL/GenBank/DDBJ whole genome shotgun (WGS) entry which is preliminary data.</text>
</comment>
<sequence length="112" mass="12610">VRDFTVLCMRLNGSYAPIDSSKVVFYSLPHEQAAINESQALVYLSTNDRGMASYGVNTFRLVDNGRKVVATLDLSCNAGYRQECPAVENYCQYQESTSERDKKTIRIDHTGF</sequence>
<dbReference type="Proteomes" id="UP001328107">
    <property type="component" value="Unassembled WGS sequence"/>
</dbReference>
<dbReference type="AlphaFoldDB" id="A0AAN5CHK1"/>
<gene>
    <name evidence="1" type="ORF">PMAYCL1PPCAC_14736</name>
</gene>
<reference evidence="2" key="1">
    <citation type="submission" date="2022-10" db="EMBL/GenBank/DDBJ databases">
        <title>Genome assembly of Pristionchus species.</title>
        <authorList>
            <person name="Yoshida K."/>
            <person name="Sommer R.J."/>
        </authorList>
    </citation>
    <scope>NUCLEOTIDE SEQUENCE [LARGE SCALE GENOMIC DNA]</scope>
    <source>
        <strain evidence="2">RS5460</strain>
    </source>
</reference>
<feature type="non-terminal residue" evidence="1">
    <location>
        <position position="1"/>
    </location>
</feature>
<evidence type="ECO:0000313" key="1">
    <source>
        <dbReference type="EMBL" id="GMR44541.1"/>
    </source>
</evidence>